<dbReference type="InterPro" id="IPR045238">
    <property type="entry name" value="Tim23-like"/>
</dbReference>
<evidence type="ECO:0000313" key="7">
    <source>
        <dbReference type="Proteomes" id="UP001311799"/>
    </source>
</evidence>
<evidence type="ECO:0000313" key="6">
    <source>
        <dbReference type="EMBL" id="KAK6589863.1"/>
    </source>
</evidence>
<evidence type="ECO:0000256" key="1">
    <source>
        <dbReference type="ARBA" id="ARBA00004141"/>
    </source>
</evidence>
<dbReference type="Proteomes" id="UP001311799">
    <property type="component" value="Unassembled WGS sequence"/>
</dbReference>
<gene>
    <name evidence="6" type="ORF">RS030_192958</name>
</gene>
<keyword evidence="2 5" id="KW-0812">Transmembrane</keyword>
<dbReference type="GO" id="GO:0005744">
    <property type="term" value="C:TIM23 mitochondrial import inner membrane translocase complex"/>
    <property type="evidence" value="ECO:0007669"/>
    <property type="project" value="TreeGrafter"/>
</dbReference>
<dbReference type="Pfam" id="PF02466">
    <property type="entry name" value="Tim17"/>
    <property type="match status" value="1"/>
</dbReference>
<comment type="subcellular location">
    <subcellularLocation>
        <location evidence="1">Membrane</location>
        <topology evidence="1">Multi-pass membrane protein</topology>
    </subcellularLocation>
</comment>
<feature type="transmembrane region" description="Helical" evidence="5">
    <location>
        <begin position="53"/>
        <end position="77"/>
    </location>
</feature>
<sequence>MENSDEKKTLLFTESPNISEDTHTDPALIEKLNIKKRQDFFLNDYDRLWGEKLTYSVGFSYGTGLFIGSTYGLFNAFRKPALTTRLRINSILNECTLKSTNIANPMSVISKLIIIIKMLLKLRHKLQLQLAMFYCGFYRISKAIRKKDDFFNSAISGAISGALYKSASSRKMMIRYSIFSSGKLRNEKYFKHCI</sequence>
<evidence type="ECO:0000256" key="5">
    <source>
        <dbReference type="SAM" id="Phobius"/>
    </source>
</evidence>
<organism evidence="6 7">
    <name type="scientific">Cryptosporidium xiaoi</name>
    <dbReference type="NCBI Taxonomy" id="659607"/>
    <lineage>
        <taxon>Eukaryota</taxon>
        <taxon>Sar</taxon>
        <taxon>Alveolata</taxon>
        <taxon>Apicomplexa</taxon>
        <taxon>Conoidasida</taxon>
        <taxon>Coccidia</taxon>
        <taxon>Eucoccidiorida</taxon>
        <taxon>Eimeriorina</taxon>
        <taxon>Cryptosporidiidae</taxon>
        <taxon>Cryptosporidium</taxon>
    </lineage>
</organism>
<comment type="caution">
    <text evidence="6">The sequence shown here is derived from an EMBL/GenBank/DDBJ whole genome shotgun (WGS) entry which is preliminary data.</text>
</comment>
<dbReference type="AlphaFoldDB" id="A0AAV9XZ51"/>
<dbReference type="GO" id="GO:0030150">
    <property type="term" value="P:protein import into mitochondrial matrix"/>
    <property type="evidence" value="ECO:0007669"/>
    <property type="project" value="TreeGrafter"/>
</dbReference>
<reference evidence="6 7" key="1">
    <citation type="submission" date="2023-10" db="EMBL/GenBank/DDBJ databases">
        <title>Comparative genomics analysis reveals potential genetic determinants of host preference in Cryptosporidium xiaoi.</title>
        <authorList>
            <person name="Xiao L."/>
            <person name="Li J."/>
        </authorList>
    </citation>
    <scope>NUCLEOTIDE SEQUENCE [LARGE SCALE GENOMIC DNA]</scope>
    <source>
        <strain evidence="6 7">52996</strain>
    </source>
</reference>
<dbReference type="PANTHER" id="PTHR15371">
    <property type="entry name" value="TIM23"/>
    <property type="match status" value="1"/>
</dbReference>
<name>A0AAV9XZ51_9CRYT</name>
<keyword evidence="4 5" id="KW-0472">Membrane</keyword>
<accession>A0AAV9XZ51</accession>
<evidence type="ECO:0000256" key="3">
    <source>
        <dbReference type="ARBA" id="ARBA00022989"/>
    </source>
</evidence>
<dbReference type="GO" id="GO:0008320">
    <property type="term" value="F:protein transmembrane transporter activity"/>
    <property type="evidence" value="ECO:0007669"/>
    <property type="project" value="TreeGrafter"/>
</dbReference>
<protein>
    <submittedName>
        <fullName evidence="6">Mitochondrial import inner membrane translocase subunit</fullName>
    </submittedName>
</protein>
<dbReference type="PANTHER" id="PTHR15371:SF0">
    <property type="entry name" value="SD19278P"/>
    <property type="match status" value="1"/>
</dbReference>
<evidence type="ECO:0000256" key="4">
    <source>
        <dbReference type="ARBA" id="ARBA00023136"/>
    </source>
</evidence>
<evidence type="ECO:0000256" key="2">
    <source>
        <dbReference type="ARBA" id="ARBA00022692"/>
    </source>
</evidence>
<dbReference type="EMBL" id="JAWDEY010000010">
    <property type="protein sequence ID" value="KAK6589863.1"/>
    <property type="molecule type" value="Genomic_DNA"/>
</dbReference>
<keyword evidence="3 5" id="KW-1133">Transmembrane helix</keyword>
<keyword evidence="7" id="KW-1185">Reference proteome</keyword>
<proteinExistence type="predicted"/>